<evidence type="ECO:0000313" key="2">
    <source>
        <dbReference type="Proteomes" id="UP000777265"/>
    </source>
</evidence>
<accession>A0A351U6U2</accession>
<reference evidence="1" key="2">
    <citation type="submission" date="2020-01" db="EMBL/GenBank/DDBJ databases">
        <authorList>
            <person name="Campanaro S."/>
        </authorList>
    </citation>
    <scope>NUCLEOTIDE SEQUENCE</scope>
    <source>
        <strain evidence="1">AS06rmzACSIP_7</strain>
    </source>
</reference>
<gene>
    <name evidence="1" type="ORF">GXY80_09705</name>
</gene>
<dbReference type="InterPro" id="IPR021747">
    <property type="entry name" value="DUF3313"/>
</dbReference>
<dbReference type="EMBL" id="JAAYEE010000167">
    <property type="protein sequence ID" value="NLW35739.1"/>
    <property type="molecule type" value="Genomic_DNA"/>
</dbReference>
<dbReference type="Proteomes" id="UP000777265">
    <property type="component" value="Unassembled WGS sequence"/>
</dbReference>
<dbReference type="AlphaFoldDB" id="A0A351U6U2"/>
<dbReference type="STRING" id="909663.GCA_000512235_00014"/>
<evidence type="ECO:0000313" key="1">
    <source>
        <dbReference type="EMBL" id="NLW35739.1"/>
    </source>
</evidence>
<name>A0A351U6U2_9BACT</name>
<proteinExistence type="predicted"/>
<organism evidence="1 2">
    <name type="scientific">Syntrophorhabdus aromaticivorans</name>
    <dbReference type="NCBI Taxonomy" id="328301"/>
    <lineage>
        <taxon>Bacteria</taxon>
        <taxon>Pseudomonadati</taxon>
        <taxon>Thermodesulfobacteriota</taxon>
        <taxon>Syntrophorhabdia</taxon>
        <taxon>Syntrophorhabdales</taxon>
        <taxon>Syntrophorhabdaceae</taxon>
        <taxon>Syntrophorhabdus</taxon>
    </lineage>
</organism>
<protein>
    <submittedName>
        <fullName evidence="1">DUF3313 domain-containing protein</fullName>
    </submittedName>
</protein>
<comment type="caution">
    <text evidence="1">The sequence shown here is derived from an EMBL/GenBank/DDBJ whole genome shotgun (WGS) entry which is preliminary data.</text>
</comment>
<dbReference type="Pfam" id="PF11769">
    <property type="entry name" value="DUF3313"/>
    <property type="match status" value="1"/>
</dbReference>
<sequence>MKKAAMSVLMLGMGLVLLVSTGFSAEPKYSGFLGEYYKNLEPGPKDGAKMRWVKPGVDFTKYSKLMVDSVIFYFADDSEDKGINAEEMKELTDAFNQEIVNALKDKYPIVAERGPDVARLRIAITGVKKSKPGVSVVTSVIPVGIGISLIKKGVGGSYSGSGGTRAEFMALDSMTNDAIVAAVDERTAGYTERFTSLGAAKDAFKFWAERIRKFVDDMGHAKR</sequence>
<reference evidence="1" key="1">
    <citation type="journal article" date="2020" name="Biotechnol. Biofuels">
        <title>New insights from the biogas microbiome by comprehensive genome-resolved metagenomics of nearly 1600 species originating from multiple anaerobic digesters.</title>
        <authorList>
            <person name="Campanaro S."/>
            <person name="Treu L."/>
            <person name="Rodriguez-R L.M."/>
            <person name="Kovalovszki A."/>
            <person name="Ziels R.M."/>
            <person name="Maus I."/>
            <person name="Zhu X."/>
            <person name="Kougias P.G."/>
            <person name="Basile A."/>
            <person name="Luo G."/>
            <person name="Schluter A."/>
            <person name="Konstantinidis K.T."/>
            <person name="Angelidaki I."/>
        </authorList>
    </citation>
    <scope>NUCLEOTIDE SEQUENCE</scope>
    <source>
        <strain evidence="1">AS06rmzACSIP_7</strain>
    </source>
</reference>